<dbReference type="InParanoid" id="J4W9A9"/>
<dbReference type="PANTHER" id="PTHR39601">
    <property type="entry name" value="CHORIOGENIN HMINOR"/>
    <property type="match status" value="1"/>
</dbReference>
<feature type="region of interest" description="Disordered" evidence="1">
    <location>
        <begin position="739"/>
        <end position="782"/>
    </location>
</feature>
<accession>J4W9A9</accession>
<keyword evidence="4" id="KW-1185">Reference proteome</keyword>
<dbReference type="InterPro" id="IPR058317">
    <property type="entry name" value="DUF8004"/>
</dbReference>
<proteinExistence type="predicted"/>
<protein>
    <submittedName>
        <fullName evidence="3">Choriogenin Hminor</fullName>
    </submittedName>
</protein>
<sequence length="857" mass="95259">MPSNDPQRHQNGETRAHIAPPVNLWDGQKRTVTEWSGLHRESELWASNGSCLIYLYGKGQCNAGASFRVDLAALIATGCHAFIEKYMDKQGHDFDLPKTDADWNRVRPNRNVQLYIQAVPGSTRSEIARQHLSIRNLLAWMRGLPLVGTHLGGEIVTLFQNMVTYRPLDADSTADLLVYLETAGYLDMVAQPDHALAILHIAEYLRHQDLYTRAFVHCVGMGEQLYRSTEYTKISLISRKLIRNARRTSKTKLNNATKDLASFLDEELSESQIGLPLGVRAHLERFRSALLAFYTIKFGYFPPREFDAKVIKAMTEDFEALYDLLVDDGVETCGMFGGSSGGGLCTLQIIRSFDNRNSFECRQHPLPLLPNVPDVRKTRRMSWLGRKEKGKPADRLVAHTALIKASNWRESSFRNDLVRMYREFEGKSLESPANKGDTPDDVSITDARKVRWILIYAMCQVLRSISRQAPQVAGEKAPYFLSASVTELPPWNTALNTKMDFPISSSVLPTMPMSADEPWQPRFADGVEIKPDINYLALTHGHERRQAVKPRRRQSMPAAPCTMSPTRPSPPTPVSGNVLARRPTIRNSIRQRLRPVTASSVAAVTSATSNKSAYREIVIEGYGNGTNEVKLGRRNTVGCVNSEAIGRPLEIPPKDQRPADMTPPVGEPESTPTQSWSSSNRSSNASSIETMESRAVSSPASPATVATVEFEQTAVEPIIVRNSSHRSLTQRYPMKSVLDTISRTSSKRRNSIASSGSKDTPPLPQSQPPTMSGGGLSRAPSLRKSLLPESWTLAGRAPFEQDIDEEDEVVALQSEADEWRAMQAFLCGDESSTEMAHEGATPGWEQYHDLGGLTEVR</sequence>
<feature type="region of interest" description="Disordered" evidence="1">
    <location>
        <begin position="542"/>
        <end position="578"/>
    </location>
</feature>
<dbReference type="PANTHER" id="PTHR39601:SF1">
    <property type="entry name" value="CHORIOGENIN HMINOR"/>
    <property type="match status" value="1"/>
</dbReference>
<dbReference type="Proteomes" id="UP000002762">
    <property type="component" value="Unassembled WGS sequence"/>
</dbReference>
<evidence type="ECO:0000259" key="2">
    <source>
        <dbReference type="Pfam" id="PF26013"/>
    </source>
</evidence>
<gene>
    <name evidence="3" type="ORF">BBA_04053</name>
</gene>
<feature type="region of interest" description="Disordered" evidence="1">
    <location>
        <begin position="831"/>
        <end position="857"/>
    </location>
</feature>
<feature type="compositionally biased region" description="Low complexity" evidence="1">
    <location>
        <begin position="675"/>
        <end position="687"/>
    </location>
</feature>
<feature type="domain" description="DUF8004" evidence="2">
    <location>
        <begin position="174"/>
        <end position="264"/>
    </location>
</feature>
<evidence type="ECO:0000313" key="4">
    <source>
        <dbReference type="Proteomes" id="UP000002762"/>
    </source>
</evidence>
<organism evidence="3 4">
    <name type="scientific">Beauveria bassiana (strain ARSEF 2860)</name>
    <name type="common">White muscardine disease fungus</name>
    <name type="synonym">Tritirachium shiotae</name>
    <dbReference type="NCBI Taxonomy" id="655819"/>
    <lineage>
        <taxon>Eukaryota</taxon>
        <taxon>Fungi</taxon>
        <taxon>Dikarya</taxon>
        <taxon>Ascomycota</taxon>
        <taxon>Pezizomycotina</taxon>
        <taxon>Sordariomycetes</taxon>
        <taxon>Hypocreomycetidae</taxon>
        <taxon>Hypocreales</taxon>
        <taxon>Cordycipitaceae</taxon>
        <taxon>Beauveria</taxon>
    </lineage>
</organism>
<evidence type="ECO:0000313" key="3">
    <source>
        <dbReference type="EMBL" id="EJP66760.1"/>
    </source>
</evidence>
<dbReference type="STRING" id="655819.J4W9A9"/>
<dbReference type="RefSeq" id="XP_008597372.1">
    <property type="nucleotide sequence ID" value="XM_008599150.1"/>
</dbReference>
<dbReference type="Pfam" id="PF26013">
    <property type="entry name" value="DUF8004"/>
    <property type="match status" value="1"/>
</dbReference>
<dbReference type="HOGENOM" id="CLU_010761_0_0_1"/>
<reference evidence="3 4" key="1">
    <citation type="journal article" date="2012" name="Sci. Rep.">
        <title>Genomic perspectives on the evolution of fungal entomopathogenicity in Beauveria bassiana.</title>
        <authorList>
            <person name="Xiao G."/>
            <person name="Ying S.H."/>
            <person name="Zheng P."/>
            <person name="Wang Z.L."/>
            <person name="Zhang S."/>
            <person name="Xie X.Q."/>
            <person name="Shang Y."/>
            <person name="St Leger R.J."/>
            <person name="Zhao G.P."/>
            <person name="Wang C."/>
            <person name="Feng M.G."/>
        </authorList>
    </citation>
    <scope>NUCLEOTIDE SEQUENCE [LARGE SCALE GENOMIC DNA]</scope>
    <source>
        <strain evidence="3 4">ARSEF 2860</strain>
    </source>
</reference>
<name>J4W9A9_BEAB2</name>
<dbReference type="GeneID" id="19887065"/>
<dbReference type="EMBL" id="JH725158">
    <property type="protein sequence ID" value="EJP66760.1"/>
    <property type="molecule type" value="Genomic_DNA"/>
</dbReference>
<feature type="region of interest" description="Disordered" evidence="1">
    <location>
        <begin position="644"/>
        <end position="703"/>
    </location>
</feature>
<dbReference type="OrthoDB" id="4114825at2759"/>
<dbReference type="AlphaFoldDB" id="J4W9A9"/>
<evidence type="ECO:0000256" key="1">
    <source>
        <dbReference type="SAM" id="MobiDB-lite"/>
    </source>
</evidence>